<keyword evidence="2" id="KW-1185">Reference proteome</keyword>
<dbReference type="RefSeq" id="WP_182303184.1">
    <property type="nucleotide sequence ID" value="NZ_CP041969.1"/>
</dbReference>
<accession>A0A7G5BY14</accession>
<dbReference type="EMBL" id="CP041969">
    <property type="protein sequence ID" value="QMV41848.1"/>
    <property type="molecule type" value="Genomic_DNA"/>
</dbReference>
<gene>
    <name evidence="1" type="ORF">FPL14_12125</name>
</gene>
<dbReference type="KEGG" id="cchl:FPL14_12125"/>
<reference evidence="1 2" key="1">
    <citation type="submission" date="2019-07" db="EMBL/GenBank/DDBJ databases">
        <authorList>
            <person name="Kim J.K."/>
            <person name="Cheong H.-M."/>
            <person name="Choi Y."/>
            <person name="Hwang K.J."/>
            <person name="Lee S."/>
            <person name="Choi C."/>
        </authorList>
    </citation>
    <scope>NUCLEOTIDE SEQUENCE [LARGE SCALE GENOMIC DNA]</scope>
    <source>
        <strain evidence="1 2">KS 22</strain>
    </source>
</reference>
<name>A0A7G5BY14_9BACL</name>
<dbReference type="AlphaFoldDB" id="A0A7G5BY14"/>
<evidence type="ECO:0000313" key="1">
    <source>
        <dbReference type="EMBL" id="QMV41848.1"/>
    </source>
</evidence>
<proteinExistence type="predicted"/>
<organism evidence="1 2">
    <name type="scientific">Cohnella cholangitidis</name>
    <dbReference type="NCBI Taxonomy" id="2598458"/>
    <lineage>
        <taxon>Bacteria</taxon>
        <taxon>Bacillati</taxon>
        <taxon>Bacillota</taxon>
        <taxon>Bacilli</taxon>
        <taxon>Bacillales</taxon>
        <taxon>Paenibacillaceae</taxon>
        <taxon>Cohnella</taxon>
    </lineage>
</organism>
<evidence type="ECO:0000313" key="2">
    <source>
        <dbReference type="Proteomes" id="UP000515679"/>
    </source>
</evidence>
<protein>
    <submittedName>
        <fullName evidence="1">Uncharacterized protein</fullName>
    </submittedName>
</protein>
<dbReference type="Proteomes" id="UP000515679">
    <property type="component" value="Chromosome"/>
</dbReference>
<sequence>MAGSWVYVYGGETGYIKDTAGGFNIWMVKGQLIFVEGITMRTYTTAGQWLYPANTSLGTDYMYEVVRQGSGGTNEYVNIYRLNYFNCKKYGSSFCHLPGNGSVYSLRNSVNIYNSTQTSIIYTIPTTEKIVFDPGVSEPNVYGFTRGSNVFQTYDFRFIRVWGVKKADGTYTQFSQPAYVDFDIIKNPSNYDINTI</sequence>